<dbReference type="EMBL" id="CP029190">
    <property type="protein sequence ID" value="QES48201.1"/>
    <property type="molecule type" value="Genomic_DNA"/>
</dbReference>
<feature type="compositionally biased region" description="Low complexity" evidence="1">
    <location>
        <begin position="96"/>
        <end position="119"/>
    </location>
</feature>
<evidence type="ECO:0000256" key="1">
    <source>
        <dbReference type="SAM" id="MobiDB-lite"/>
    </source>
</evidence>
<sequence>MVLFAFLYGHGVSIEGAVGHHDSTATAPVTAVFHGHPSAPHSAPHDGMTGTPGEPGAASHPAQECIPGQPQQGPALDAPAAGLLVPAHTPSGCGPGARPAAADGRAAAAPPGRATVLRI</sequence>
<evidence type="ECO:0000313" key="3">
    <source>
        <dbReference type="Proteomes" id="UP000325211"/>
    </source>
</evidence>
<accession>A0A5P2D4F5</accession>
<organism evidence="2 3">
    <name type="scientific">Streptomyces venezuelae</name>
    <dbReference type="NCBI Taxonomy" id="54571"/>
    <lineage>
        <taxon>Bacteria</taxon>
        <taxon>Bacillati</taxon>
        <taxon>Actinomycetota</taxon>
        <taxon>Actinomycetes</taxon>
        <taxon>Kitasatosporales</taxon>
        <taxon>Streptomycetaceae</taxon>
        <taxon>Streptomyces</taxon>
    </lineage>
</organism>
<evidence type="ECO:0000313" key="2">
    <source>
        <dbReference type="EMBL" id="QES48201.1"/>
    </source>
</evidence>
<protein>
    <submittedName>
        <fullName evidence="2">Uncharacterized protein</fullName>
    </submittedName>
</protein>
<dbReference type="Proteomes" id="UP000325211">
    <property type="component" value="Chromosome"/>
</dbReference>
<reference evidence="2 3" key="1">
    <citation type="submission" date="2018-05" db="EMBL/GenBank/DDBJ databases">
        <title>Streptomyces venezuelae.</title>
        <authorList>
            <person name="Kim W."/>
            <person name="Lee N."/>
            <person name="Cho B.-K."/>
        </authorList>
    </citation>
    <scope>NUCLEOTIDE SEQUENCE [LARGE SCALE GENOMIC DNA]</scope>
    <source>
        <strain evidence="2 3">ATCC 21782</strain>
    </source>
</reference>
<feature type="region of interest" description="Disordered" evidence="1">
    <location>
        <begin position="31"/>
        <end position="119"/>
    </location>
</feature>
<dbReference type="AlphaFoldDB" id="A0A5P2D4F5"/>
<proteinExistence type="predicted"/>
<feature type="compositionally biased region" description="Low complexity" evidence="1">
    <location>
        <begin position="67"/>
        <end position="87"/>
    </location>
</feature>
<gene>
    <name evidence="2" type="ORF">DEJ50_10615</name>
</gene>
<name>A0A5P2D4F5_STRVZ</name>